<proteinExistence type="predicted"/>
<evidence type="ECO:0000313" key="1">
    <source>
        <dbReference type="EMBL" id="MBB3879956.1"/>
    </source>
</evidence>
<sequence length="150" mass="16838">MSVYRTSVAVFDVPEHWHDQSIVAFRLPPAPGGGGEASFVLTKDPGKGVMPFPAYFEKQADAVSRSLPGYHEVKRALFHANERDAGWLEFQFEKDGRTAHLRQIFFDGDFTAVICTLTATPADIAYHEDDWRRVMASLRFDPPAATPHYP</sequence>
<gene>
    <name evidence="1" type="ORF">GGR48_002390</name>
</gene>
<keyword evidence="2" id="KW-1185">Reference proteome</keyword>
<dbReference type="AlphaFoldDB" id="A0A7W6AG43"/>
<dbReference type="InterPro" id="IPR014894">
    <property type="entry name" value="DcrB/EagT6"/>
</dbReference>
<evidence type="ECO:0000313" key="2">
    <source>
        <dbReference type="Proteomes" id="UP000538670"/>
    </source>
</evidence>
<organism evidence="1 2">
    <name type="scientific">Sphingomonas pseudosanguinis</name>
    <dbReference type="NCBI Taxonomy" id="413712"/>
    <lineage>
        <taxon>Bacteria</taxon>
        <taxon>Pseudomonadati</taxon>
        <taxon>Pseudomonadota</taxon>
        <taxon>Alphaproteobacteria</taxon>
        <taxon>Sphingomonadales</taxon>
        <taxon>Sphingomonadaceae</taxon>
        <taxon>Sphingomonas</taxon>
    </lineage>
</organism>
<dbReference type="Proteomes" id="UP000538670">
    <property type="component" value="Unassembled WGS sequence"/>
</dbReference>
<dbReference type="InterPro" id="IPR016123">
    <property type="entry name" value="Mog1/PsbP_a/b/a-sand"/>
</dbReference>
<name>A0A7W6AG43_9SPHN</name>
<dbReference type="SUPFAM" id="SSF55724">
    <property type="entry name" value="Mog1p/PsbP-like"/>
    <property type="match status" value="1"/>
</dbReference>
<accession>A0A7W6AG43</accession>
<protein>
    <recommendedName>
        <fullName evidence="3">DUF1795 domain-containing protein</fullName>
    </recommendedName>
</protein>
<comment type="caution">
    <text evidence="1">The sequence shown here is derived from an EMBL/GenBank/DDBJ whole genome shotgun (WGS) entry which is preliminary data.</text>
</comment>
<dbReference type="EMBL" id="JACIDH010000010">
    <property type="protein sequence ID" value="MBB3879956.1"/>
    <property type="molecule type" value="Genomic_DNA"/>
</dbReference>
<evidence type="ECO:0008006" key="3">
    <source>
        <dbReference type="Google" id="ProtNLM"/>
    </source>
</evidence>
<dbReference type="RefSeq" id="WP_206362522.1">
    <property type="nucleotide sequence ID" value="NZ_JACIDH010000010.1"/>
</dbReference>
<reference evidence="1 2" key="1">
    <citation type="submission" date="2020-08" db="EMBL/GenBank/DDBJ databases">
        <title>Genomic Encyclopedia of Type Strains, Phase IV (KMG-IV): sequencing the most valuable type-strain genomes for metagenomic binning, comparative biology and taxonomic classification.</title>
        <authorList>
            <person name="Goeker M."/>
        </authorList>
    </citation>
    <scope>NUCLEOTIDE SEQUENCE [LARGE SCALE GENOMIC DNA]</scope>
    <source>
        <strain evidence="1 2">DSM 19512</strain>
    </source>
</reference>
<dbReference type="Pfam" id="PF08786">
    <property type="entry name" value="DcrB"/>
    <property type="match status" value="1"/>
</dbReference>
<dbReference type="Gene3D" id="3.40.1000.10">
    <property type="entry name" value="Mog1/PsbP, alpha/beta/alpha sandwich"/>
    <property type="match status" value="1"/>
</dbReference>